<protein>
    <submittedName>
        <fullName evidence="1">Uncharacterized protein</fullName>
    </submittedName>
</protein>
<sequence length="229" mass="25090">MVAKAQTADAPAPAERRVLRGVIFDMDGTLTVPNHDFAEMYRRVGCKTRDILTEIESWPEDERKRANDIIHEMETEALATMKAMPGAEKLGAFLDGKGLPRGLVTRNVQASVAHFHANAWTLPPFSPALAREFKPYKPAPDALLHICKRWNVPPSQVVMIGDSAKDDVVSGNRAGCVTVLLDTEGKWRIGSEDGMVPHFIVNSLDEVAPTLQAHFDLGTSTNVPEPARA</sequence>
<dbReference type="FunCoup" id="C1E0M7">
    <property type="interactions" value="512"/>
</dbReference>
<dbReference type="InParanoid" id="C1E0M7"/>
<dbReference type="AlphaFoldDB" id="C1E0M7"/>
<dbReference type="NCBIfam" id="TIGR01509">
    <property type="entry name" value="HAD-SF-IA-v3"/>
    <property type="match status" value="1"/>
</dbReference>
<dbReference type="eggNOG" id="ENOG502QR7R">
    <property type="taxonomic scope" value="Eukaryota"/>
</dbReference>
<dbReference type="OMA" id="MIHINCP"/>
<dbReference type="Gene3D" id="3.40.50.1000">
    <property type="entry name" value="HAD superfamily/HAD-like"/>
    <property type="match status" value="1"/>
</dbReference>
<dbReference type="InterPro" id="IPR023214">
    <property type="entry name" value="HAD_sf"/>
</dbReference>
<reference evidence="1 2" key="1">
    <citation type="journal article" date="2009" name="Science">
        <title>Green evolution and dynamic adaptations revealed by genomes of the marine picoeukaryotes Micromonas.</title>
        <authorList>
            <person name="Worden A.Z."/>
            <person name="Lee J.H."/>
            <person name="Mock T."/>
            <person name="Rouze P."/>
            <person name="Simmons M.P."/>
            <person name="Aerts A.L."/>
            <person name="Allen A.E."/>
            <person name="Cuvelier M.L."/>
            <person name="Derelle E."/>
            <person name="Everett M.V."/>
            <person name="Foulon E."/>
            <person name="Grimwood J."/>
            <person name="Gundlach H."/>
            <person name="Henrissat B."/>
            <person name="Napoli C."/>
            <person name="McDonald S.M."/>
            <person name="Parker M.S."/>
            <person name="Rombauts S."/>
            <person name="Salamov A."/>
            <person name="Von Dassow P."/>
            <person name="Badger J.H."/>
            <person name="Coutinho P.M."/>
            <person name="Demir E."/>
            <person name="Dubchak I."/>
            <person name="Gentemann C."/>
            <person name="Eikrem W."/>
            <person name="Gready J.E."/>
            <person name="John U."/>
            <person name="Lanier W."/>
            <person name="Lindquist E.A."/>
            <person name="Lucas S."/>
            <person name="Mayer K.F."/>
            <person name="Moreau H."/>
            <person name="Not F."/>
            <person name="Otillar R."/>
            <person name="Panaud O."/>
            <person name="Pangilinan J."/>
            <person name="Paulsen I."/>
            <person name="Piegu B."/>
            <person name="Poliakov A."/>
            <person name="Robbens S."/>
            <person name="Schmutz J."/>
            <person name="Toulza E."/>
            <person name="Wyss T."/>
            <person name="Zelensky A."/>
            <person name="Zhou K."/>
            <person name="Armbrust E.V."/>
            <person name="Bhattacharya D."/>
            <person name="Goodenough U.W."/>
            <person name="Van de Peer Y."/>
            <person name="Grigoriev I.V."/>
        </authorList>
    </citation>
    <scope>NUCLEOTIDE SEQUENCE [LARGE SCALE GENOMIC DNA]</scope>
    <source>
        <strain evidence="2">RCC299 / NOUM17</strain>
    </source>
</reference>
<evidence type="ECO:0000313" key="1">
    <source>
        <dbReference type="EMBL" id="ACO60845.1"/>
    </source>
</evidence>
<dbReference type="Proteomes" id="UP000002009">
    <property type="component" value="Chromosome 2"/>
</dbReference>
<dbReference type="SUPFAM" id="SSF56784">
    <property type="entry name" value="HAD-like"/>
    <property type="match status" value="1"/>
</dbReference>
<dbReference type="OrthoDB" id="426235at2759"/>
<gene>
    <name evidence="1" type="ORF">MICPUN_79159</name>
</gene>
<dbReference type="CDD" id="cd07505">
    <property type="entry name" value="HAD_BPGM-like"/>
    <property type="match status" value="1"/>
</dbReference>
<dbReference type="EMBL" id="CP001323">
    <property type="protein sequence ID" value="ACO60845.1"/>
    <property type="molecule type" value="Genomic_DNA"/>
</dbReference>
<dbReference type="STRING" id="296587.C1E0M7"/>
<dbReference type="InterPro" id="IPR006439">
    <property type="entry name" value="HAD-SF_hydro_IA"/>
</dbReference>
<dbReference type="Pfam" id="PF00702">
    <property type="entry name" value="Hydrolase"/>
    <property type="match status" value="1"/>
</dbReference>
<dbReference type="SFLD" id="SFLDS00003">
    <property type="entry name" value="Haloacid_Dehalogenase"/>
    <property type="match status" value="1"/>
</dbReference>
<dbReference type="KEGG" id="mis:MICPUN_79159"/>
<dbReference type="PANTHER" id="PTHR43885:SF1">
    <property type="entry name" value="SUPERFAMILY HYDROLASE, PUTATIVE (AFU_ORTHOLOGUE AFUA_4G13290)-RELATED"/>
    <property type="match status" value="1"/>
</dbReference>
<dbReference type="SFLD" id="SFLDG01129">
    <property type="entry name" value="C1.5:_HAD__Beta-PGM__Phosphata"/>
    <property type="match status" value="1"/>
</dbReference>
<dbReference type="GeneID" id="8241264"/>
<keyword evidence="2" id="KW-1185">Reference proteome</keyword>
<dbReference type="Gene3D" id="1.10.260.80">
    <property type="match status" value="1"/>
</dbReference>
<dbReference type="NCBIfam" id="TIGR01549">
    <property type="entry name" value="HAD-SF-IA-v1"/>
    <property type="match status" value="1"/>
</dbReference>
<name>C1E0M7_MICCC</name>
<accession>C1E0M7</accession>
<dbReference type="InterPro" id="IPR036412">
    <property type="entry name" value="HAD-like_sf"/>
</dbReference>
<dbReference type="RefSeq" id="XP_002499587.1">
    <property type="nucleotide sequence ID" value="XM_002499541.1"/>
</dbReference>
<evidence type="ECO:0000313" key="2">
    <source>
        <dbReference type="Proteomes" id="UP000002009"/>
    </source>
</evidence>
<organism evidence="1 2">
    <name type="scientific">Micromonas commoda (strain RCC299 / NOUM17 / CCMP2709)</name>
    <name type="common">Picoplanktonic green alga</name>
    <dbReference type="NCBI Taxonomy" id="296587"/>
    <lineage>
        <taxon>Eukaryota</taxon>
        <taxon>Viridiplantae</taxon>
        <taxon>Chlorophyta</taxon>
        <taxon>Mamiellophyceae</taxon>
        <taxon>Mamiellales</taxon>
        <taxon>Mamiellaceae</taxon>
        <taxon>Micromonas</taxon>
    </lineage>
</organism>
<proteinExistence type="predicted"/>
<dbReference type="PANTHER" id="PTHR43885">
    <property type="entry name" value="HALOACID DEHALOGENASE-LIKE HYDROLASE"/>
    <property type="match status" value="1"/>
</dbReference>